<proteinExistence type="predicted"/>
<keyword evidence="1" id="KW-0472">Membrane</keyword>
<name>A0A239B520_9PROT</name>
<protein>
    <submittedName>
        <fullName evidence="2">Uncharacterized protein</fullName>
    </submittedName>
</protein>
<dbReference type="AlphaFoldDB" id="A0A239B520"/>
<accession>A0A239B520</accession>
<gene>
    <name evidence="2" type="ORF">SAMN05192560_2298</name>
</gene>
<keyword evidence="1" id="KW-1133">Transmembrane helix</keyword>
<evidence type="ECO:0000313" key="2">
    <source>
        <dbReference type="EMBL" id="SNS03036.1"/>
    </source>
</evidence>
<dbReference type="Proteomes" id="UP000198305">
    <property type="component" value="Unassembled WGS sequence"/>
</dbReference>
<evidence type="ECO:0000313" key="3">
    <source>
        <dbReference type="Proteomes" id="UP000198305"/>
    </source>
</evidence>
<feature type="transmembrane region" description="Helical" evidence="1">
    <location>
        <begin position="5"/>
        <end position="28"/>
    </location>
</feature>
<dbReference type="EMBL" id="FZOA01000013">
    <property type="protein sequence ID" value="SNS03036.1"/>
    <property type="molecule type" value="Genomic_DNA"/>
</dbReference>
<sequence length="31" mass="3426">MQKIIVVIIVGILVYILGYWIVEIIALAPTA</sequence>
<reference evidence="3" key="1">
    <citation type="submission" date="2017-06" db="EMBL/GenBank/DDBJ databases">
        <authorList>
            <person name="Varghese N."/>
            <person name="Submissions S."/>
        </authorList>
    </citation>
    <scope>NUCLEOTIDE SEQUENCE [LARGE SCALE GENOMIC DNA]</scope>
    <source>
        <strain evidence="3">Ca-68</strain>
    </source>
</reference>
<organism evidence="2 3">
    <name type="scientific">Methylobacillus rhizosphaerae</name>
    <dbReference type="NCBI Taxonomy" id="551994"/>
    <lineage>
        <taxon>Bacteria</taxon>
        <taxon>Pseudomonadati</taxon>
        <taxon>Pseudomonadota</taxon>
        <taxon>Betaproteobacteria</taxon>
        <taxon>Nitrosomonadales</taxon>
        <taxon>Methylophilaceae</taxon>
        <taxon>Methylobacillus</taxon>
    </lineage>
</organism>
<evidence type="ECO:0000256" key="1">
    <source>
        <dbReference type="SAM" id="Phobius"/>
    </source>
</evidence>
<keyword evidence="3" id="KW-1185">Reference proteome</keyword>
<keyword evidence="1" id="KW-0812">Transmembrane</keyword>